<evidence type="ECO:0000256" key="2">
    <source>
        <dbReference type="ARBA" id="ARBA00022603"/>
    </source>
</evidence>
<dbReference type="Gene3D" id="3.40.50.150">
    <property type="entry name" value="Vaccinia Virus protein VP39"/>
    <property type="match status" value="1"/>
</dbReference>
<sequence length="345" mass="38646">MLRRSFATWRPPTFAPLPPAPVWHATFGSPRDRVWLHNFETATAVAEGFLRDVTTPKTIVEAYPGAGILTRALLQHPPSVVQKIIVLEDNEKCLPILKQLEEADPRVVVVPQSGFEWATYAALEAAGHMKDVQVKPWKDEAALQWIAHIPQSVRGEQLMSQLFRASPERAWLFKYGRVRMSCILAEGLHERVRAKWGAKARCKLSIIASATCDIDDAVPYESLRPAPSHFHPPAKTTKTSKASNVHQAAANFTPMVNQLIAKGDIDKWDYILRSMFIRKTNSLRKVLPSLCPGAENLLDLMSMPSIPEADRVDVNKLITNMTERDWEVVVKAFNAWPFAPTSLDG</sequence>
<dbReference type="InterPro" id="IPR001737">
    <property type="entry name" value="KsgA/Erm"/>
</dbReference>
<evidence type="ECO:0000256" key="6">
    <source>
        <dbReference type="ARBA" id="ARBA00024915"/>
    </source>
</evidence>
<keyword evidence="10" id="KW-1185">Reference proteome</keyword>
<dbReference type="AlphaFoldDB" id="A0A165CI27"/>
<keyword evidence="4 7" id="KW-0949">S-adenosyl-L-methionine</keyword>
<accession>A0A165CI27</accession>
<evidence type="ECO:0000256" key="8">
    <source>
        <dbReference type="RuleBase" id="RU362106"/>
    </source>
</evidence>
<dbReference type="PANTHER" id="PTHR11727">
    <property type="entry name" value="DIMETHYLADENOSINE TRANSFERASE"/>
    <property type="match status" value="1"/>
</dbReference>
<dbReference type="Pfam" id="PF00398">
    <property type="entry name" value="RrnaAD"/>
    <property type="match status" value="1"/>
</dbReference>
<evidence type="ECO:0000256" key="3">
    <source>
        <dbReference type="ARBA" id="ARBA00022679"/>
    </source>
</evidence>
<organism evidence="9 10">
    <name type="scientific">Exidia glandulosa HHB12029</name>
    <dbReference type="NCBI Taxonomy" id="1314781"/>
    <lineage>
        <taxon>Eukaryota</taxon>
        <taxon>Fungi</taxon>
        <taxon>Dikarya</taxon>
        <taxon>Basidiomycota</taxon>
        <taxon>Agaricomycotina</taxon>
        <taxon>Agaricomycetes</taxon>
        <taxon>Auriculariales</taxon>
        <taxon>Exidiaceae</taxon>
        <taxon>Exidia</taxon>
    </lineage>
</organism>
<reference evidence="9 10" key="1">
    <citation type="journal article" date="2016" name="Mol. Biol. Evol.">
        <title>Comparative Genomics of Early-Diverging Mushroom-Forming Fungi Provides Insights into the Origins of Lignocellulose Decay Capabilities.</title>
        <authorList>
            <person name="Nagy L.G."/>
            <person name="Riley R."/>
            <person name="Tritt A."/>
            <person name="Adam C."/>
            <person name="Daum C."/>
            <person name="Floudas D."/>
            <person name="Sun H."/>
            <person name="Yadav J.S."/>
            <person name="Pangilinan J."/>
            <person name="Larsson K.H."/>
            <person name="Matsuura K."/>
            <person name="Barry K."/>
            <person name="Labutti K."/>
            <person name="Kuo R."/>
            <person name="Ohm R.A."/>
            <person name="Bhattacharya S.S."/>
            <person name="Shirouzu T."/>
            <person name="Yoshinaga Y."/>
            <person name="Martin F.M."/>
            <person name="Grigoriev I.V."/>
            <person name="Hibbett D.S."/>
        </authorList>
    </citation>
    <scope>NUCLEOTIDE SEQUENCE [LARGE SCALE GENOMIC DNA]</scope>
    <source>
        <strain evidence="9 10">HHB12029</strain>
    </source>
</reference>
<keyword evidence="8" id="KW-0698">rRNA processing</keyword>
<evidence type="ECO:0000256" key="1">
    <source>
        <dbReference type="ARBA" id="ARBA00004173"/>
    </source>
</evidence>
<evidence type="ECO:0000256" key="5">
    <source>
        <dbReference type="ARBA" id="ARBA00022884"/>
    </source>
</evidence>
<proteinExistence type="inferred from homology"/>
<dbReference type="GO" id="GO:0034246">
    <property type="term" value="F:mitochondrial transcription factor activity"/>
    <property type="evidence" value="ECO:0007669"/>
    <property type="project" value="TreeGrafter"/>
</dbReference>
<dbReference type="GO" id="GO:0000179">
    <property type="term" value="F:rRNA (adenine-N6,N6-)-dimethyltransferase activity"/>
    <property type="evidence" value="ECO:0007669"/>
    <property type="project" value="UniProtKB-UniRule"/>
</dbReference>
<keyword evidence="2 7" id="KW-0489">Methyltransferase</keyword>
<dbReference type="GO" id="GO:0006391">
    <property type="term" value="P:transcription initiation at mitochondrial promoter"/>
    <property type="evidence" value="ECO:0007669"/>
    <property type="project" value="TreeGrafter"/>
</dbReference>
<comment type="similarity">
    <text evidence="7 8">Belongs to the class I-like SAM-binding methyltransferase superfamily. rRNA adenine N(6)-methyltransferase family.</text>
</comment>
<name>A0A165CI27_EXIGL</name>
<dbReference type="PANTHER" id="PTHR11727:SF17">
    <property type="entry name" value="DIMETHYLADENOSINE TRANSFERASE 1, MITOCHONDRIAL"/>
    <property type="match status" value="1"/>
</dbReference>
<evidence type="ECO:0000256" key="7">
    <source>
        <dbReference type="PROSITE-ProRule" id="PRU01026"/>
    </source>
</evidence>
<dbReference type="SUPFAM" id="SSF53335">
    <property type="entry name" value="S-adenosyl-L-methionine-dependent methyltransferases"/>
    <property type="match status" value="1"/>
</dbReference>
<dbReference type="PROSITE" id="PS51689">
    <property type="entry name" value="SAM_RNA_A_N6_MT"/>
    <property type="match status" value="1"/>
</dbReference>
<feature type="binding site" evidence="7">
    <location>
        <position position="38"/>
    </location>
    <ligand>
        <name>S-adenosyl-L-methionine</name>
        <dbReference type="ChEBI" id="CHEBI:59789"/>
    </ligand>
</feature>
<gene>
    <name evidence="9" type="ORF">EXIGLDRAFT_843644</name>
</gene>
<protein>
    <recommendedName>
        <fullName evidence="8">rRNA adenine N(6)-methyltransferase</fullName>
        <ecNumber evidence="8">2.1.1.-</ecNumber>
    </recommendedName>
</protein>
<dbReference type="InterPro" id="IPR023165">
    <property type="entry name" value="rRNA_Ade_diMease-like_C"/>
</dbReference>
<dbReference type="EC" id="2.1.1.-" evidence="8"/>
<keyword evidence="3 7" id="KW-0808">Transferase</keyword>
<dbReference type="FunCoup" id="A0A165CI27">
    <property type="interactions" value="21"/>
</dbReference>
<comment type="function">
    <text evidence="6">Mitochondrial transcription factor that confers selective promoter recognition on the core subunit of the yeast mitochondrial RNA polymerase. Interacts with DNA in a non-specific manner.</text>
</comment>
<comment type="caution">
    <text evidence="7">Lacks conserved residue(s) required for the propagation of feature annotation.</text>
</comment>
<evidence type="ECO:0000313" key="9">
    <source>
        <dbReference type="EMBL" id="KZV82510.1"/>
    </source>
</evidence>
<evidence type="ECO:0000313" key="10">
    <source>
        <dbReference type="Proteomes" id="UP000077266"/>
    </source>
</evidence>
<feature type="binding site" evidence="7">
    <location>
        <position position="88"/>
    </location>
    <ligand>
        <name>S-adenosyl-L-methionine</name>
        <dbReference type="ChEBI" id="CHEBI:59789"/>
    </ligand>
</feature>
<dbReference type="EMBL" id="KV426319">
    <property type="protein sequence ID" value="KZV82510.1"/>
    <property type="molecule type" value="Genomic_DNA"/>
</dbReference>
<dbReference type="GO" id="GO:0003723">
    <property type="term" value="F:RNA binding"/>
    <property type="evidence" value="ECO:0007669"/>
    <property type="project" value="UniProtKB-UniRule"/>
</dbReference>
<keyword evidence="5 7" id="KW-0694">RNA-binding</keyword>
<dbReference type="Gene3D" id="1.10.8.100">
    <property type="entry name" value="Ribosomal RNA adenine dimethylase-like, domain 2"/>
    <property type="match status" value="1"/>
</dbReference>
<dbReference type="STRING" id="1314781.A0A165CI27"/>
<dbReference type="GO" id="GO:0005759">
    <property type="term" value="C:mitochondrial matrix"/>
    <property type="evidence" value="ECO:0007669"/>
    <property type="project" value="TreeGrafter"/>
</dbReference>
<dbReference type="InParanoid" id="A0A165CI27"/>
<dbReference type="Proteomes" id="UP000077266">
    <property type="component" value="Unassembled WGS sequence"/>
</dbReference>
<dbReference type="InterPro" id="IPR029063">
    <property type="entry name" value="SAM-dependent_MTases_sf"/>
</dbReference>
<evidence type="ECO:0000256" key="4">
    <source>
        <dbReference type="ARBA" id="ARBA00022691"/>
    </source>
</evidence>
<comment type="subcellular location">
    <subcellularLocation>
        <location evidence="1">Mitochondrion</location>
    </subcellularLocation>
</comment>
<dbReference type="OrthoDB" id="16079at2759"/>